<organism evidence="2 3">
    <name type="scientific">Pleurodeles waltl</name>
    <name type="common">Iberian ribbed newt</name>
    <dbReference type="NCBI Taxonomy" id="8319"/>
    <lineage>
        <taxon>Eukaryota</taxon>
        <taxon>Metazoa</taxon>
        <taxon>Chordata</taxon>
        <taxon>Craniata</taxon>
        <taxon>Vertebrata</taxon>
        <taxon>Euteleostomi</taxon>
        <taxon>Amphibia</taxon>
        <taxon>Batrachia</taxon>
        <taxon>Caudata</taxon>
        <taxon>Salamandroidea</taxon>
        <taxon>Salamandridae</taxon>
        <taxon>Pleurodelinae</taxon>
        <taxon>Pleurodeles</taxon>
    </lineage>
</organism>
<protein>
    <submittedName>
        <fullName evidence="2">Uncharacterized protein</fullName>
    </submittedName>
</protein>
<accession>A0AAV7SBM1</accession>
<dbReference type="Proteomes" id="UP001066276">
    <property type="component" value="Chromosome 4_2"/>
</dbReference>
<evidence type="ECO:0000313" key="2">
    <source>
        <dbReference type="EMBL" id="KAJ1161498.1"/>
    </source>
</evidence>
<proteinExistence type="predicted"/>
<evidence type="ECO:0000256" key="1">
    <source>
        <dbReference type="SAM" id="MobiDB-lite"/>
    </source>
</evidence>
<reference evidence="2" key="1">
    <citation type="journal article" date="2022" name="bioRxiv">
        <title>Sequencing and chromosome-scale assembly of the giantPleurodeles waltlgenome.</title>
        <authorList>
            <person name="Brown T."/>
            <person name="Elewa A."/>
            <person name="Iarovenko S."/>
            <person name="Subramanian E."/>
            <person name="Araus A.J."/>
            <person name="Petzold A."/>
            <person name="Susuki M."/>
            <person name="Suzuki K.-i.T."/>
            <person name="Hayashi T."/>
            <person name="Toyoda A."/>
            <person name="Oliveira C."/>
            <person name="Osipova E."/>
            <person name="Leigh N.D."/>
            <person name="Simon A."/>
            <person name="Yun M.H."/>
        </authorList>
    </citation>
    <scope>NUCLEOTIDE SEQUENCE</scope>
    <source>
        <strain evidence="2">20211129_DDA</strain>
        <tissue evidence="2">Liver</tissue>
    </source>
</reference>
<keyword evidence="3" id="KW-1185">Reference proteome</keyword>
<evidence type="ECO:0000313" key="3">
    <source>
        <dbReference type="Proteomes" id="UP001066276"/>
    </source>
</evidence>
<dbReference type="EMBL" id="JANPWB010000008">
    <property type="protein sequence ID" value="KAJ1161498.1"/>
    <property type="molecule type" value="Genomic_DNA"/>
</dbReference>
<sequence>MNRLGSPKTEPTGALELEPESMKDPLPPQKSAVLISHKKWMEDSCSGASSDAPGVRPNPLTAPGVLLVLDYLTRKHLPEENGTWKCREPLGF</sequence>
<name>A0AAV7SBM1_PLEWA</name>
<dbReference type="AlphaFoldDB" id="A0AAV7SBM1"/>
<comment type="caution">
    <text evidence="2">The sequence shown here is derived from an EMBL/GenBank/DDBJ whole genome shotgun (WGS) entry which is preliminary data.</text>
</comment>
<gene>
    <name evidence="2" type="ORF">NDU88_001983</name>
</gene>
<feature type="region of interest" description="Disordered" evidence="1">
    <location>
        <begin position="1"/>
        <end position="29"/>
    </location>
</feature>